<protein>
    <recommendedName>
        <fullName evidence="3">F-box domain-containing protein</fullName>
    </recommendedName>
</protein>
<accession>A0AAW1P3C2</accession>
<dbReference type="CDD" id="cd09917">
    <property type="entry name" value="F-box_SF"/>
    <property type="match status" value="1"/>
</dbReference>
<proteinExistence type="predicted"/>
<dbReference type="EMBL" id="JALJOQ010000050">
    <property type="protein sequence ID" value="KAK9804558.1"/>
    <property type="molecule type" value="Genomic_DNA"/>
</dbReference>
<sequence length="88" mass="9893">MVETRRQKAGQLAASSTGLQDLPVEVLELVLSNLQDDNEDLASVRLLCKSAALASRPAVKRIYKHDLARRQLEKFLPRSGRAFEERSM</sequence>
<comment type="caution">
    <text evidence="1">The sequence shown here is derived from an EMBL/GenBank/DDBJ whole genome shotgun (WGS) entry which is preliminary data.</text>
</comment>
<name>A0AAW1P3C2_9CHLO</name>
<evidence type="ECO:0000313" key="1">
    <source>
        <dbReference type="EMBL" id="KAK9804558.1"/>
    </source>
</evidence>
<dbReference type="SUPFAM" id="SSF81383">
    <property type="entry name" value="F-box domain"/>
    <property type="match status" value="1"/>
</dbReference>
<evidence type="ECO:0000313" key="2">
    <source>
        <dbReference type="Proteomes" id="UP001465755"/>
    </source>
</evidence>
<organism evidence="1 2">
    <name type="scientific">Symbiochloris irregularis</name>
    <dbReference type="NCBI Taxonomy" id="706552"/>
    <lineage>
        <taxon>Eukaryota</taxon>
        <taxon>Viridiplantae</taxon>
        <taxon>Chlorophyta</taxon>
        <taxon>core chlorophytes</taxon>
        <taxon>Trebouxiophyceae</taxon>
        <taxon>Trebouxiales</taxon>
        <taxon>Trebouxiaceae</taxon>
        <taxon>Symbiochloris</taxon>
    </lineage>
</organism>
<dbReference type="Proteomes" id="UP001465755">
    <property type="component" value="Unassembled WGS sequence"/>
</dbReference>
<keyword evidence="2" id="KW-1185">Reference proteome</keyword>
<gene>
    <name evidence="1" type="ORF">WJX73_010107</name>
</gene>
<dbReference type="AlphaFoldDB" id="A0AAW1P3C2"/>
<reference evidence="1 2" key="1">
    <citation type="journal article" date="2024" name="Nat. Commun.">
        <title>Phylogenomics reveals the evolutionary origins of lichenization in chlorophyte algae.</title>
        <authorList>
            <person name="Puginier C."/>
            <person name="Libourel C."/>
            <person name="Otte J."/>
            <person name="Skaloud P."/>
            <person name="Haon M."/>
            <person name="Grisel S."/>
            <person name="Petersen M."/>
            <person name="Berrin J.G."/>
            <person name="Delaux P.M."/>
            <person name="Dal Grande F."/>
            <person name="Keller J."/>
        </authorList>
    </citation>
    <scope>NUCLEOTIDE SEQUENCE [LARGE SCALE GENOMIC DNA]</scope>
    <source>
        <strain evidence="1 2">SAG 2036</strain>
    </source>
</reference>
<dbReference type="InterPro" id="IPR036047">
    <property type="entry name" value="F-box-like_dom_sf"/>
</dbReference>
<evidence type="ECO:0008006" key="3">
    <source>
        <dbReference type="Google" id="ProtNLM"/>
    </source>
</evidence>